<dbReference type="Proteomes" id="UP001056681">
    <property type="component" value="Chromosome"/>
</dbReference>
<evidence type="ECO:0000313" key="4">
    <source>
        <dbReference type="Proteomes" id="UP001056681"/>
    </source>
</evidence>
<evidence type="ECO:0000313" key="3">
    <source>
        <dbReference type="EMBL" id="URL58180.1"/>
    </source>
</evidence>
<feature type="region of interest" description="Disordered" evidence="1">
    <location>
        <begin position="219"/>
        <end position="242"/>
    </location>
</feature>
<dbReference type="EMBL" id="CP063231">
    <property type="protein sequence ID" value="URL58180.1"/>
    <property type="molecule type" value="Genomic_DNA"/>
</dbReference>
<accession>A0ABY4T250</accession>
<keyword evidence="4" id="KW-1185">Reference proteome</keyword>
<protein>
    <submittedName>
        <fullName evidence="3">Uncharacterized protein</fullName>
    </submittedName>
</protein>
<sequence length="242" mass="25895">MSDDSRDDDQKARELPKRTPFLTPATIKVIDEIRTANSSMAVQPTAGTGVGKGQGQRPEVQTDANLTPGAEQSAPPVPAATGPLSKIEEALAQTDNRIRLLVELLSTVFSDANRADKERQDKKNLRIAASSLRLSARSIKVAVRSLWIVAVIGVIGDGFAWWYGHAAVMSGKATDDRNIAQAADQLTATQKLVDSQAAEIELLKQQLAVMQHLNEVLVPSSTPSSKMHHLGRSGGRSSPGAM</sequence>
<evidence type="ECO:0000256" key="2">
    <source>
        <dbReference type="SAM" id="Phobius"/>
    </source>
</evidence>
<keyword evidence="2" id="KW-0812">Transmembrane</keyword>
<gene>
    <name evidence="3" type="ORF">IM816_16520</name>
</gene>
<feature type="region of interest" description="Disordered" evidence="1">
    <location>
        <begin position="1"/>
        <end position="80"/>
    </location>
</feature>
<name>A0ABY4T250_9GAMM</name>
<evidence type="ECO:0000256" key="1">
    <source>
        <dbReference type="SAM" id="MobiDB-lite"/>
    </source>
</evidence>
<feature type="compositionally biased region" description="Polar residues" evidence="1">
    <location>
        <begin position="35"/>
        <end position="46"/>
    </location>
</feature>
<feature type="compositionally biased region" description="Basic and acidic residues" evidence="1">
    <location>
        <begin position="8"/>
        <end position="17"/>
    </location>
</feature>
<proteinExistence type="predicted"/>
<dbReference type="RefSeq" id="WP_250338924.1">
    <property type="nucleotide sequence ID" value="NZ_CP063231.1"/>
</dbReference>
<feature type="transmembrane region" description="Helical" evidence="2">
    <location>
        <begin position="141"/>
        <end position="163"/>
    </location>
</feature>
<keyword evidence="2" id="KW-0472">Membrane</keyword>
<organism evidence="3 4">
    <name type="scientific">Luteibacter flocculans</name>
    <dbReference type="NCBI Taxonomy" id="2780091"/>
    <lineage>
        <taxon>Bacteria</taxon>
        <taxon>Pseudomonadati</taxon>
        <taxon>Pseudomonadota</taxon>
        <taxon>Gammaproteobacteria</taxon>
        <taxon>Lysobacterales</taxon>
        <taxon>Rhodanobacteraceae</taxon>
        <taxon>Luteibacter</taxon>
    </lineage>
</organism>
<reference evidence="3" key="1">
    <citation type="submission" date="2020-10" db="EMBL/GenBank/DDBJ databases">
        <title>Whole-genome sequence of Luteibacter sp. EIF3.</title>
        <authorList>
            <person name="Friedrich I."/>
            <person name="Hertel R."/>
            <person name="Daniel R."/>
        </authorList>
    </citation>
    <scope>NUCLEOTIDE SEQUENCE</scope>
    <source>
        <strain evidence="3">EIF3</strain>
    </source>
</reference>
<keyword evidence="2" id="KW-1133">Transmembrane helix</keyword>